<dbReference type="EMBL" id="CP046455">
    <property type="protein sequence ID" value="QGU07227.1"/>
    <property type="molecule type" value="Genomic_DNA"/>
</dbReference>
<dbReference type="Gene3D" id="3.40.50.410">
    <property type="entry name" value="von Willebrand factor, type A domain"/>
    <property type="match status" value="1"/>
</dbReference>
<name>A0A6B8W5J1_9CORY</name>
<evidence type="ECO:0000256" key="3">
    <source>
        <dbReference type="ARBA" id="ARBA00022729"/>
    </source>
</evidence>
<dbReference type="PROSITE" id="PS50234">
    <property type="entry name" value="VWFA"/>
    <property type="match status" value="1"/>
</dbReference>
<keyword evidence="8" id="KW-1185">Reference proteome</keyword>
<dbReference type="AlphaFoldDB" id="A0A6B8W5J1"/>
<feature type="transmembrane region" description="Helical" evidence="4">
    <location>
        <begin position="291"/>
        <end position="313"/>
    </location>
</feature>
<dbReference type="PANTHER" id="PTHR47763">
    <property type="entry name" value="ALPHA-PROTEIN KINASE VWKA"/>
    <property type="match status" value="1"/>
</dbReference>
<keyword evidence="2" id="KW-0964">Secreted</keyword>
<evidence type="ECO:0000313" key="7">
    <source>
        <dbReference type="EMBL" id="QGU07227.1"/>
    </source>
</evidence>
<dbReference type="InterPro" id="IPR052969">
    <property type="entry name" value="Thr-specific_kinase-like"/>
</dbReference>
<dbReference type="SMART" id="SM00327">
    <property type="entry name" value="VWA"/>
    <property type="match status" value="1"/>
</dbReference>
<evidence type="ECO:0000256" key="5">
    <source>
        <dbReference type="SAM" id="SignalP"/>
    </source>
</evidence>
<dbReference type="KEGG" id="cok:COCCU_06445"/>
<evidence type="ECO:0000256" key="1">
    <source>
        <dbReference type="ARBA" id="ARBA00004613"/>
    </source>
</evidence>
<accession>A0A6B8W5J1</accession>
<dbReference type="PANTHER" id="PTHR47763:SF4">
    <property type="entry name" value="ALPHA-PROTEIN KINASE VWKA"/>
    <property type="match status" value="1"/>
</dbReference>
<organism evidence="7 8">
    <name type="scientific">Corynebacterium occultum</name>
    <dbReference type="NCBI Taxonomy" id="2675219"/>
    <lineage>
        <taxon>Bacteria</taxon>
        <taxon>Bacillati</taxon>
        <taxon>Actinomycetota</taxon>
        <taxon>Actinomycetes</taxon>
        <taxon>Mycobacteriales</taxon>
        <taxon>Corynebacteriaceae</taxon>
        <taxon>Corynebacterium</taxon>
    </lineage>
</organism>
<reference evidence="7 8" key="1">
    <citation type="submission" date="2019-11" db="EMBL/GenBank/DDBJ databases">
        <title>Complete genome sequence of Corynebacterium kalinowskii 1959, a novel Corynebacterium species isolated from soil of a small paddock in Vilsendorf, Germany.</title>
        <authorList>
            <person name="Schaffert L."/>
            <person name="Ruwe M."/>
            <person name="Milse J."/>
            <person name="Hanuschka K."/>
            <person name="Ortseifen V."/>
            <person name="Droste J."/>
            <person name="Brandt D."/>
            <person name="Schlueter L."/>
            <person name="Kutter Y."/>
            <person name="Vinke S."/>
            <person name="Viehoefer P."/>
            <person name="Jacob L."/>
            <person name="Luebke N.-C."/>
            <person name="Schulte-Berndt E."/>
            <person name="Hain C."/>
            <person name="Linder M."/>
            <person name="Schmidt P."/>
            <person name="Wollenschlaeger L."/>
            <person name="Luttermann T."/>
            <person name="Thieme E."/>
            <person name="Hassa J."/>
            <person name="Haak M."/>
            <person name="Wittchen M."/>
            <person name="Mentz A."/>
            <person name="Persicke M."/>
            <person name="Busche T."/>
            <person name="Ruckert C."/>
        </authorList>
    </citation>
    <scope>NUCLEOTIDE SEQUENCE [LARGE SCALE GENOMIC DNA]</scope>
    <source>
        <strain evidence="7 8">2039</strain>
    </source>
</reference>
<dbReference type="CDD" id="cd00198">
    <property type="entry name" value="vWFA"/>
    <property type="match status" value="1"/>
</dbReference>
<keyword evidence="4" id="KW-0472">Membrane</keyword>
<dbReference type="InterPro" id="IPR036465">
    <property type="entry name" value="vWFA_dom_sf"/>
</dbReference>
<evidence type="ECO:0000256" key="2">
    <source>
        <dbReference type="ARBA" id="ARBA00022525"/>
    </source>
</evidence>
<gene>
    <name evidence="7" type="ORF">COCCU_06445</name>
</gene>
<dbReference type="InterPro" id="IPR002035">
    <property type="entry name" value="VWF_A"/>
</dbReference>
<feature type="domain" description="VWFA" evidence="6">
    <location>
        <begin position="33"/>
        <end position="266"/>
    </location>
</feature>
<dbReference type="Proteomes" id="UP000424462">
    <property type="component" value="Chromosome"/>
</dbReference>
<keyword evidence="4" id="KW-0812">Transmembrane</keyword>
<dbReference type="InterPro" id="IPR056861">
    <property type="entry name" value="HMCN1-like_VWA"/>
</dbReference>
<dbReference type="Pfam" id="PF25106">
    <property type="entry name" value="VWA_4"/>
    <property type="match status" value="1"/>
</dbReference>
<comment type="subcellular location">
    <subcellularLocation>
        <location evidence="1">Secreted</location>
    </subcellularLocation>
</comment>
<dbReference type="RefSeq" id="WP_156230740.1">
    <property type="nucleotide sequence ID" value="NZ_CP046455.1"/>
</dbReference>
<feature type="signal peptide" evidence="5">
    <location>
        <begin position="1"/>
        <end position="27"/>
    </location>
</feature>
<feature type="chain" id="PRO_5039036868" description="VWFA domain-containing protein" evidence="5">
    <location>
        <begin position="28"/>
        <end position="317"/>
    </location>
</feature>
<keyword evidence="4" id="KW-1133">Transmembrane helix</keyword>
<evidence type="ECO:0000256" key="4">
    <source>
        <dbReference type="SAM" id="Phobius"/>
    </source>
</evidence>
<protein>
    <recommendedName>
        <fullName evidence="6">VWFA domain-containing protein</fullName>
    </recommendedName>
</protein>
<proteinExistence type="predicted"/>
<dbReference type="SUPFAM" id="SSF53300">
    <property type="entry name" value="vWA-like"/>
    <property type="match status" value="1"/>
</dbReference>
<keyword evidence="3 5" id="KW-0732">Signal</keyword>
<evidence type="ECO:0000259" key="6">
    <source>
        <dbReference type="PROSITE" id="PS50234"/>
    </source>
</evidence>
<sequence precursor="true">MLNFQRVAAVGLGAAVVATALTPAANAMIAPRDVVIVMDTTSSMRNEIAWAKEDARDIAQQVLSSHPDSRVGFVQYKDWASPMPNGRGQLAGAVSELPLTRNAAEFTSVVASLRTDDPGNTSIPEAVYSGILVAVDQQPWRENVGRNIIVIGDAPADDPEYKTCLSKQDVIAALDPRDLSIRINQDHGFGYNPNRNVADCTREMPAGPSIPLNGEKQQLMKPRVDILSPDGDPGPELREIAQTYGGKSYEYGDNPTWGITDVLDDIYIGGSPLISGSSGSSQITLDDANSWITALSAIIGTLTGLAGILGPLLRQFA</sequence>
<evidence type="ECO:0000313" key="8">
    <source>
        <dbReference type="Proteomes" id="UP000424462"/>
    </source>
</evidence>